<evidence type="ECO:0000256" key="5">
    <source>
        <dbReference type="ARBA" id="ARBA00022741"/>
    </source>
</evidence>
<dbReference type="SUPFAM" id="SSF55785">
    <property type="entry name" value="PYP-like sensor domain (PAS domain)"/>
    <property type="match status" value="1"/>
</dbReference>
<dbReference type="GO" id="GO:0016787">
    <property type="term" value="F:hydrolase activity"/>
    <property type="evidence" value="ECO:0007669"/>
    <property type="project" value="UniProtKB-KW"/>
</dbReference>
<keyword evidence="7" id="KW-0378">Hydrolase</keyword>
<dbReference type="NCBIfam" id="NF008293">
    <property type="entry name" value="PRK11073.1"/>
    <property type="match status" value="1"/>
</dbReference>
<evidence type="ECO:0000313" key="19">
    <source>
        <dbReference type="Proteomes" id="UP000886829"/>
    </source>
</evidence>
<evidence type="ECO:0000256" key="15">
    <source>
        <dbReference type="SAM" id="MobiDB-lite"/>
    </source>
</evidence>
<feature type="compositionally biased region" description="Low complexity" evidence="15">
    <location>
        <begin position="408"/>
        <end position="431"/>
    </location>
</feature>
<dbReference type="SUPFAM" id="SSF47384">
    <property type="entry name" value="Homodimeric domain of signal transducing histidine kinase"/>
    <property type="match status" value="1"/>
</dbReference>
<comment type="catalytic activity">
    <reaction evidence="1">
        <text>ATP + protein L-histidine = ADP + protein N-phospho-L-histidine.</text>
        <dbReference type="EC" id="2.7.13.3"/>
    </reaction>
</comment>
<dbReference type="InterPro" id="IPR003661">
    <property type="entry name" value="HisK_dim/P_dom"/>
</dbReference>
<dbReference type="InterPro" id="IPR036097">
    <property type="entry name" value="HisK_dim/P_sf"/>
</dbReference>
<dbReference type="PRINTS" id="PR00344">
    <property type="entry name" value="BCTRLSENSOR"/>
</dbReference>
<evidence type="ECO:0000256" key="11">
    <source>
        <dbReference type="ARBA" id="ARBA00037696"/>
    </source>
</evidence>
<keyword evidence="8" id="KW-0067">ATP-binding</keyword>
<dbReference type="InterPro" id="IPR000014">
    <property type="entry name" value="PAS"/>
</dbReference>
<evidence type="ECO:0000256" key="12">
    <source>
        <dbReference type="ARBA" id="ARBA00039567"/>
    </source>
</evidence>
<gene>
    <name evidence="18" type="primary">glnL</name>
    <name evidence="18" type="ORF">H9850_06950</name>
</gene>
<feature type="domain" description="Histidine kinase" evidence="16">
    <location>
        <begin position="137"/>
        <end position="354"/>
    </location>
</feature>
<evidence type="ECO:0000256" key="2">
    <source>
        <dbReference type="ARBA" id="ARBA00012438"/>
    </source>
</evidence>
<dbReference type="Gene3D" id="3.30.565.10">
    <property type="entry name" value="Histidine kinase-like ATPase, C-terminal domain"/>
    <property type="match status" value="1"/>
</dbReference>
<dbReference type="Pfam" id="PF02518">
    <property type="entry name" value="HATPase_c"/>
    <property type="match status" value="1"/>
</dbReference>
<evidence type="ECO:0000256" key="13">
    <source>
        <dbReference type="ARBA" id="ARBA00042313"/>
    </source>
</evidence>
<dbReference type="InterPro" id="IPR003594">
    <property type="entry name" value="HATPase_dom"/>
</dbReference>
<organism evidence="18 19">
    <name type="scientific">Candidatus Anaerobiospirillum pullistercoris</name>
    <dbReference type="NCBI Taxonomy" id="2838452"/>
    <lineage>
        <taxon>Bacteria</taxon>
        <taxon>Pseudomonadati</taxon>
        <taxon>Pseudomonadota</taxon>
        <taxon>Gammaproteobacteria</taxon>
        <taxon>Aeromonadales</taxon>
        <taxon>Succinivibrionaceae</taxon>
        <taxon>Anaerobiospirillum</taxon>
    </lineage>
</organism>
<keyword evidence="5" id="KW-0547">Nucleotide-binding</keyword>
<dbReference type="SMART" id="SM00388">
    <property type="entry name" value="HisKA"/>
    <property type="match status" value="1"/>
</dbReference>
<evidence type="ECO:0000256" key="7">
    <source>
        <dbReference type="ARBA" id="ARBA00022801"/>
    </source>
</evidence>
<comment type="function">
    <text evidence="11">Member of the two-component regulatory system NtrB/NtrC, which controls expression of the nitrogen-regulated (ntr) genes in response to nitrogen limitation. Under conditions of nitrogen limitation, NtrB autophosphorylates and transfers the phosphoryl group to NtrC. In the presence of nitrogen, acts as a phosphatase that dephosphorylates and inactivates NtrC.</text>
</comment>
<dbReference type="Gene3D" id="1.10.287.130">
    <property type="match status" value="1"/>
</dbReference>
<dbReference type="CDD" id="cd00082">
    <property type="entry name" value="HisKA"/>
    <property type="match status" value="1"/>
</dbReference>
<dbReference type="EC" id="2.7.13.3" evidence="2"/>
<keyword evidence="9" id="KW-0902">Two-component regulatory system</keyword>
<dbReference type="InterPro" id="IPR004358">
    <property type="entry name" value="Sig_transdc_His_kin-like_C"/>
</dbReference>
<dbReference type="AlphaFoldDB" id="A0A9D1WE23"/>
<evidence type="ECO:0000313" key="18">
    <source>
        <dbReference type="EMBL" id="HIX57193.1"/>
    </source>
</evidence>
<evidence type="ECO:0000259" key="17">
    <source>
        <dbReference type="PROSITE" id="PS50112"/>
    </source>
</evidence>
<evidence type="ECO:0000256" key="4">
    <source>
        <dbReference type="ARBA" id="ARBA00022679"/>
    </source>
</evidence>
<evidence type="ECO:0000256" key="3">
    <source>
        <dbReference type="ARBA" id="ARBA00022553"/>
    </source>
</evidence>
<dbReference type="Pfam" id="PF00989">
    <property type="entry name" value="PAS"/>
    <property type="match status" value="1"/>
</dbReference>
<feature type="compositionally biased region" description="Polar residues" evidence="15">
    <location>
        <begin position="460"/>
        <end position="472"/>
    </location>
</feature>
<dbReference type="EMBL" id="DXEV01000137">
    <property type="protein sequence ID" value="HIX57193.1"/>
    <property type="molecule type" value="Genomic_DNA"/>
</dbReference>
<keyword evidence="10" id="KW-0535">Nitrogen fixation</keyword>
<comment type="caution">
    <text evidence="18">The sequence shown here is derived from an EMBL/GenBank/DDBJ whole genome shotgun (WGS) entry which is preliminary data.</text>
</comment>
<dbReference type="CDD" id="cd00130">
    <property type="entry name" value="PAS"/>
    <property type="match status" value="1"/>
</dbReference>
<keyword evidence="3" id="KW-0597">Phosphoprotein</keyword>
<dbReference type="SMART" id="SM00091">
    <property type="entry name" value="PAS"/>
    <property type="match status" value="1"/>
</dbReference>
<evidence type="ECO:0000256" key="9">
    <source>
        <dbReference type="ARBA" id="ARBA00023012"/>
    </source>
</evidence>
<dbReference type="SUPFAM" id="SSF55874">
    <property type="entry name" value="ATPase domain of HSP90 chaperone/DNA topoisomerase II/histidine kinase"/>
    <property type="match status" value="1"/>
</dbReference>
<protein>
    <recommendedName>
        <fullName evidence="12">Sensory histidine kinase/phosphatase NtrB</fullName>
        <ecNumber evidence="2">2.7.13.3</ecNumber>
    </recommendedName>
    <alternativeName>
        <fullName evidence="13">Nitrogen regulation protein NR(II)</fullName>
    </alternativeName>
    <alternativeName>
        <fullName evidence="14">Nitrogen regulator II</fullName>
    </alternativeName>
</protein>
<dbReference type="InterPro" id="IPR035965">
    <property type="entry name" value="PAS-like_dom_sf"/>
</dbReference>
<feature type="compositionally biased region" description="Low complexity" evidence="15">
    <location>
        <begin position="386"/>
        <end position="400"/>
    </location>
</feature>
<proteinExistence type="predicted"/>
<evidence type="ECO:0000256" key="10">
    <source>
        <dbReference type="ARBA" id="ARBA00023231"/>
    </source>
</evidence>
<dbReference type="PROSITE" id="PS50112">
    <property type="entry name" value="PAS"/>
    <property type="match status" value="1"/>
</dbReference>
<dbReference type="InterPro" id="IPR013767">
    <property type="entry name" value="PAS_fold"/>
</dbReference>
<evidence type="ECO:0000259" key="16">
    <source>
        <dbReference type="PROSITE" id="PS50109"/>
    </source>
</evidence>
<name>A0A9D1WE23_9GAMM</name>
<keyword evidence="4" id="KW-0808">Transferase</keyword>
<dbReference type="GO" id="GO:0005524">
    <property type="term" value="F:ATP binding"/>
    <property type="evidence" value="ECO:0007669"/>
    <property type="project" value="UniProtKB-KW"/>
</dbReference>
<dbReference type="SMART" id="SM00387">
    <property type="entry name" value="HATPase_c"/>
    <property type="match status" value="1"/>
</dbReference>
<evidence type="ECO:0000256" key="1">
    <source>
        <dbReference type="ARBA" id="ARBA00000085"/>
    </source>
</evidence>
<feature type="domain" description="PAS" evidence="17">
    <location>
        <begin position="6"/>
        <end position="61"/>
    </location>
</feature>
<dbReference type="PANTHER" id="PTHR43065">
    <property type="entry name" value="SENSOR HISTIDINE KINASE"/>
    <property type="match status" value="1"/>
</dbReference>
<evidence type="ECO:0000256" key="6">
    <source>
        <dbReference type="ARBA" id="ARBA00022777"/>
    </source>
</evidence>
<reference evidence="18" key="2">
    <citation type="submission" date="2021-04" db="EMBL/GenBank/DDBJ databases">
        <authorList>
            <person name="Gilroy R."/>
        </authorList>
    </citation>
    <scope>NUCLEOTIDE SEQUENCE</scope>
    <source>
        <strain evidence="18">USASDec5-558</strain>
    </source>
</reference>
<keyword evidence="6" id="KW-0418">Kinase</keyword>
<feature type="region of interest" description="Disordered" evidence="15">
    <location>
        <begin position="357"/>
        <end position="490"/>
    </location>
</feature>
<dbReference type="GO" id="GO:0006355">
    <property type="term" value="P:regulation of DNA-templated transcription"/>
    <property type="evidence" value="ECO:0007669"/>
    <property type="project" value="InterPro"/>
</dbReference>
<accession>A0A9D1WE23</accession>
<evidence type="ECO:0000256" key="8">
    <source>
        <dbReference type="ARBA" id="ARBA00022840"/>
    </source>
</evidence>
<dbReference type="Pfam" id="PF00512">
    <property type="entry name" value="HisKA"/>
    <property type="match status" value="1"/>
</dbReference>
<dbReference type="Gene3D" id="3.30.450.20">
    <property type="entry name" value="PAS domain"/>
    <property type="match status" value="1"/>
</dbReference>
<reference evidence="18" key="1">
    <citation type="journal article" date="2021" name="PeerJ">
        <title>Extensive microbial diversity within the chicken gut microbiome revealed by metagenomics and culture.</title>
        <authorList>
            <person name="Gilroy R."/>
            <person name="Ravi A."/>
            <person name="Getino M."/>
            <person name="Pursley I."/>
            <person name="Horton D.L."/>
            <person name="Alikhan N.F."/>
            <person name="Baker D."/>
            <person name="Gharbi K."/>
            <person name="Hall N."/>
            <person name="Watson M."/>
            <person name="Adriaenssens E.M."/>
            <person name="Foster-Nyarko E."/>
            <person name="Jarju S."/>
            <person name="Secka A."/>
            <person name="Antonio M."/>
            <person name="Oren A."/>
            <person name="Chaudhuri R.R."/>
            <person name="La Ragione R."/>
            <person name="Hildebrand F."/>
            <person name="Pallen M.J."/>
        </authorList>
    </citation>
    <scope>NUCLEOTIDE SEQUENCE</scope>
    <source>
        <strain evidence="18">USASDec5-558</strain>
    </source>
</reference>
<dbReference type="PROSITE" id="PS50109">
    <property type="entry name" value="HIS_KIN"/>
    <property type="match status" value="1"/>
</dbReference>
<dbReference type="Proteomes" id="UP000886829">
    <property type="component" value="Unassembled WGS sequence"/>
</dbReference>
<dbReference type="InterPro" id="IPR036890">
    <property type="entry name" value="HATPase_C_sf"/>
</dbReference>
<dbReference type="PANTHER" id="PTHR43065:SF16">
    <property type="entry name" value="SENSORY HISTIDINE KINASE_PHOSPHATASE NTRB"/>
    <property type="match status" value="1"/>
</dbReference>
<sequence>MQCDAKTIMESVSTAILVTDSQLKIAFANTAAEQLFSTSRSKLQGSKLLDLIDKNEKSLIETLQNSNSPTFQGFTATDISFSPDPYAHFHADMYISLYTGRARGLVVEIHRLDYQQKLNDDIQRRNQNLAARDLIRNLAHEIKNPLGGIRGAAQLLEMLYKQDNELKEYTKVIIEQADRLKNLVDRLLGPQRPNPRSMANIHYVIEKVLSLEHMATQGTLRFDKDYDPSLPELFLDVDAMQQALINIISNAVQALTESKTTYPTIKIRTRALMGALINGTKYPMSIEVDVIDNGPGIPHKIKDMLFYPMVTTRADGHGLGLSIAQNIVEHHHGTIECESEPGCTVFKIILPINGNQPSNAGSSLGESDDPTASKGPIGTLSRKSSRSTTKTTAAKATKASAKTKAKTKATGADSTSSADSTDSAVKAAAPKTTRRRRSTKSASLTDNEAQLIKESLSVDGHTTINVNGSTDLTTSTASRSTRSRASKEQS</sequence>
<dbReference type="InterPro" id="IPR005467">
    <property type="entry name" value="His_kinase_dom"/>
</dbReference>
<evidence type="ECO:0000256" key="14">
    <source>
        <dbReference type="ARBA" id="ARBA00043094"/>
    </source>
</evidence>
<dbReference type="GO" id="GO:0000155">
    <property type="term" value="F:phosphorelay sensor kinase activity"/>
    <property type="evidence" value="ECO:0007669"/>
    <property type="project" value="InterPro"/>
</dbReference>